<accession>A0A0G4EUV8</accession>
<dbReference type="Proteomes" id="UP000041254">
    <property type="component" value="Unassembled WGS sequence"/>
</dbReference>
<dbReference type="PhylomeDB" id="A0A0G4EUV8"/>
<protein>
    <recommendedName>
        <fullName evidence="3">Phosphoglycerate mutase</fullName>
    </recommendedName>
</protein>
<dbReference type="STRING" id="1169540.A0A0G4EUV8"/>
<dbReference type="PANTHER" id="PTHR16469:SF27">
    <property type="entry name" value="UBIQUITIN-ASSOCIATED AND SH3 DOMAIN-CONTAINING BA-RELATED"/>
    <property type="match status" value="1"/>
</dbReference>
<evidence type="ECO:0000313" key="2">
    <source>
        <dbReference type="Proteomes" id="UP000041254"/>
    </source>
</evidence>
<dbReference type="InterPro" id="IPR029033">
    <property type="entry name" value="His_PPase_superfam"/>
</dbReference>
<dbReference type="InParanoid" id="A0A0G4EUV8"/>
<keyword evidence="2" id="KW-1185">Reference proteome</keyword>
<dbReference type="CDD" id="cd07067">
    <property type="entry name" value="HP_PGM_like"/>
    <property type="match status" value="1"/>
</dbReference>
<dbReference type="SMART" id="SM00855">
    <property type="entry name" value="PGAM"/>
    <property type="match status" value="1"/>
</dbReference>
<dbReference type="Pfam" id="PF00300">
    <property type="entry name" value="His_Phos_1"/>
    <property type="match status" value="1"/>
</dbReference>
<sequence>MPRLFICRHGERIDFVDPSWPSKADVPEDPFLTARGHRQGYDLGVVLQGKGISVIYSSPFVRCVCTAHSAATALGGTARVCIEPGIAEWLKGEWYPDGDPLRKMVPPSQLIKTMPLINHHHKHKTAVPSFPETLDLFYERCQKAMKAILSAHPYETVMLVCHGATVEGLARSLVPGVHFPRGVTYASITELEALPPQHMSEFAVDGLLQPRAGPSWRVGCLRVSDDSHLRHPEKESGGKYH</sequence>
<evidence type="ECO:0000313" key="1">
    <source>
        <dbReference type="EMBL" id="CEM02239.1"/>
    </source>
</evidence>
<dbReference type="PANTHER" id="PTHR16469">
    <property type="entry name" value="UBIQUITIN-ASSOCIATED AND SH3 DOMAIN-CONTAINING BA-RELATED"/>
    <property type="match status" value="1"/>
</dbReference>
<dbReference type="VEuPathDB" id="CryptoDB:Vbra_13548"/>
<gene>
    <name evidence="1" type="ORF">Vbra_13548</name>
</gene>
<dbReference type="AlphaFoldDB" id="A0A0G4EUV8"/>
<dbReference type="OMA" id="CSPFTRC"/>
<evidence type="ECO:0008006" key="3">
    <source>
        <dbReference type="Google" id="ProtNLM"/>
    </source>
</evidence>
<dbReference type="SUPFAM" id="SSF53254">
    <property type="entry name" value="Phosphoglycerate mutase-like"/>
    <property type="match status" value="1"/>
</dbReference>
<name>A0A0G4EUV8_VITBC</name>
<reference evidence="1 2" key="1">
    <citation type="submission" date="2014-11" db="EMBL/GenBank/DDBJ databases">
        <authorList>
            <person name="Zhu J."/>
            <person name="Qi W."/>
            <person name="Song R."/>
        </authorList>
    </citation>
    <scope>NUCLEOTIDE SEQUENCE [LARGE SCALE GENOMIC DNA]</scope>
</reference>
<dbReference type="InterPro" id="IPR013078">
    <property type="entry name" value="His_Pase_superF_clade-1"/>
</dbReference>
<organism evidence="1 2">
    <name type="scientific">Vitrella brassicaformis (strain CCMP3155)</name>
    <dbReference type="NCBI Taxonomy" id="1169540"/>
    <lineage>
        <taxon>Eukaryota</taxon>
        <taxon>Sar</taxon>
        <taxon>Alveolata</taxon>
        <taxon>Colpodellida</taxon>
        <taxon>Vitrellaceae</taxon>
        <taxon>Vitrella</taxon>
    </lineage>
</organism>
<dbReference type="InterPro" id="IPR051710">
    <property type="entry name" value="Phosphatase_SH3-domain"/>
</dbReference>
<dbReference type="Gene3D" id="3.40.50.1240">
    <property type="entry name" value="Phosphoglycerate mutase-like"/>
    <property type="match status" value="1"/>
</dbReference>
<dbReference type="EMBL" id="CDMY01000321">
    <property type="protein sequence ID" value="CEM02239.1"/>
    <property type="molecule type" value="Genomic_DNA"/>
</dbReference>
<proteinExistence type="predicted"/>
<dbReference type="OrthoDB" id="414418at2759"/>